<keyword evidence="3" id="KW-1185">Reference proteome</keyword>
<sequence length="157" mass="16552">MIRSVGDVSSAEELDINCTGLCNSKSHRSEGLPRPSVVIDYLTVPDTPPTGLVLNSTSRTASRTRKASRRRRCIAGLTEADLLLWQSPAERQPQDPHSIPSPRWGGEAGNKDAAQDILVKLAKANSEAQLGQSKGPTPPLEGSASSKPCALGAPASD</sequence>
<reference evidence="2 3" key="1">
    <citation type="journal article" date="2024" name="Nat. Commun.">
        <title>Phylogenomics reveals the evolutionary origins of lichenization in chlorophyte algae.</title>
        <authorList>
            <person name="Puginier C."/>
            <person name="Libourel C."/>
            <person name="Otte J."/>
            <person name="Skaloud P."/>
            <person name="Haon M."/>
            <person name="Grisel S."/>
            <person name="Petersen M."/>
            <person name="Berrin J.G."/>
            <person name="Delaux P.M."/>
            <person name="Dal Grande F."/>
            <person name="Keller J."/>
        </authorList>
    </citation>
    <scope>NUCLEOTIDE SEQUENCE [LARGE SCALE GENOMIC DNA]</scope>
    <source>
        <strain evidence="2 3">SAG 2036</strain>
    </source>
</reference>
<evidence type="ECO:0000313" key="3">
    <source>
        <dbReference type="Proteomes" id="UP001465755"/>
    </source>
</evidence>
<feature type="compositionally biased region" description="Polar residues" evidence="1">
    <location>
        <begin position="126"/>
        <end position="135"/>
    </location>
</feature>
<name>A0AAW1PLM2_9CHLO</name>
<organism evidence="2 3">
    <name type="scientific">Symbiochloris irregularis</name>
    <dbReference type="NCBI Taxonomy" id="706552"/>
    <lineage>
        <taxon>Eukaryota</taxon>
        <taxon>Viridiplantae</taxon>
        <taxon>Chlorophyta</taxon>
        <taxon>core chlorophytes</taxon>
        <taxon>Trebouxiophyceae</taxon>
        <taxon>Trebouxiales</taxon>
        <taxon>Trebouxiaceae</taxon>
        <taxon>Symbiochloris</taxon>
    </lineage>
</organism>
<protein>
    <submittedName>
        <fullName evidence="2">Uncharacterized protein</fullName>
    </submittedName>
</protein>
<evidence type="ECO:0000313" key="2">
    <source>
        <dbReference type="EMBL" id="KAK9809315.1"/>
    </source>
</evidence>
<gene>
    <name evidence="2" type="ORF">WJX73_004191</name>
</gene>
<dbReference type="AlphaFoldDB" id="A0AAW1PLM2"/>
<accession>A0AAW1PLM2</accession>
<feature type="region of interest" description="Disordered" evidence="1">
    <location>
        <begin position="85"/>
        <end position="157"/>
    </location>
</feature>
<dbReference type="EMBL" id="JALJOQ010000021">
    <property type="protein sequence ID" value="KAK9809315.1"/>
    <property type="molecule type" value="Genomic_DNA"/>
</dbReference>
<proteinExistence type="predicted"/>
<evidence type="ECO:0000256" key="1">
    <source>
        <dbReference type="SAM" id="MobiDB-lite"/>
    </source>
</evidence>
<comment type="caution">
    <text evidence="2">The sequence shown here is derived from an EMBL/GenBank/DDBJ whole genome shotgun (WGS) entry which is preliminary data.</text>
</comment>
<dbReference type="Proteomes" id="UP001465755">
    <property type="component" value="Unassembled WGS sequence"/>
</dbReference>